<proteinExistence type="predicted"/>
<dbReference type="OrthoDB" id="2490189at2"/>
<gene>
    <name evidence="1" type="ORF">SAMN04488101_11789</name>
</gene>
<dbReference type="Proteomes" id="UP000192678">
    <property type="component" value="Unassembled WGS sequence"/>
</dbReference>
<dbReference type="InterPro" id="IPR012341">
    <property type="entry name" value="6hp_glycosidase-like_sf"/>
</dbReference>
<organism evidence="1 2">
    <name type="scientific">Pedobacter nyackensis</name>
    <dbReference type="NCBI Taxonomy" id="475255"/>
    <lineage>
        <taxon>Bacteria</taxon>
        <taxon>Pseudomonadati</taxon>
        <taxon>Bacteroidota</taxon>
        <taxon>Sphingobacteriia</taxon>
        <taxon>Sphingobacteriales</taxon>
        <taxon>Sphingobacteriaceae</taxon>
        <taxon>Pedobacter</taxon>
    </lineage>
</organism>
<evidence type="ECO:0000313" key="2">
    <source>
        <dbReference type="Proteomes" id="UP000192678"/>
    </source>
</evidence>
<protein>
    <recommendedName>
        <fullName evidence="3">Alpha-L-rhamnosidase six-hairpin glycosidase domain-containing protein</fullName>
    </recommendedName>
</protein>
<keyword evidence="2" id="KW-1185">Reference proteome</keyword>
<accession>A0A1W2EXL9</accession>
<name>A0A1W2EXL9_9SPHI</name>
<evidence type="ECO:0000313" key="1">
    <source>
        <dbReference type="EMBL" id="SMD14449.1"/>
    </source>
</evidence>
<dbReference type="AlphaFoldDB" id="A0A1W2EXL9"/>
<dbReference type="InterPro" id="IPR008928">
    <property type="entry name" value="6-hairpin_glycosidase_sf"/>
</dbReference>
<dbReference type="SUPFAM" id="SSF48208">
    <property type="entry name" value="Six-hairpin glycosidases"/>
    <property type="match status" value="1"/>
</dbReference>
<dbReference type="Gene3D" id="1.50.10.10">
    <property type="match status" value="1"/>
</dbReference>
<evidence type="ECO:0008006" key="3">
    <source>
        <dbReference type="Google" id="ProtNLM"/>
    </source>
</evidence>
<dbReference type="STRING" id="475255.SAMN04488101_11789"/>
<sequence>MAQKAVENHQIAIANLNGFNHMTNFFIKVSTIASVCCLTHALCYGQQNVALPKQSDRWAIQPNGSITWNINDRVPHTDHIEMAGEKVAIWVEYGLDSIKRPKISRTLVFPTFRMLPDGTRTHISYSFQDNELPRFYINKKQFDLGTAKSSKKGSLGYDVKNINHKGIMRVNAEIGNPVLATMERSFYPSVDQPMAIEKFVFTNVSDADLPISMEYLKREVRTDPSRSKVQSHSVIMGTVGDGNQIVKPGKSVTFAVYYLATDHPDQLPVIKPEEEEQKRIKRIAEIQAPLKLETPDNVLNATFDFAKLRATESIYKTKGGYMHGPGGLAYYAAIWANDQAEYINPYFAFSGDRIGNLSAMNSYAWFAKYMNPDYKAIPSSIVAEGDAVWKGAGDRGDQAMIAYGASRYALANGNIDSARKLWPLIEWCLEYSKRKMNAEGVVTSDKDELEGRFPAGKANLSTNTLYYDALRSSVLLGRALNKPKSQTDAYNKEADVLKLNMEKYFGGNVEGFETYKYYEGNDVLRAWICLPLTMGIFDRKQGTIDALFSPRLWTADGLATQAGKETFWDRSTLYALRGVLQAGETEKAIDFIKYYSRRRLLGDHVPYAVEAFPEGNQRHLSAESGLYCRIFTEGLFGMRPVGLRSFDCTPRLPKDWNKMALRNIHSFGNVFDLEVTRAGKGNLLVTIKKEGKDYKYQVKEGATQLIKL</sequence>
<reference evidence="1 2" key="1">
    <citation type="submission" date="2017-04" db="EMBL/GenBank/DDBJ databases">
        <authorList>
            <person name="Afonso C.L."/>
            <person name="Miller P.J."/>
            <person name="Scott M.A."/>
            <person name="Spackman E."/>
            <person name="Goraichik I."/>
            <person name="Dimitrov K.M."/>
            <person name="Suarez D.L."/>
            <person name="Swayne D.E."/>
        </authorList>
    </citation>
    <scope>NUCLEOTIDE SEQUENCE [LARGE SCALE GENOMIC DNA]</scope>
    <source>
        <strain evidence="1 2">DSM 19625</strain>
    </source>
</reference>
<dbReference type="EMBL" id="FWYB01000017">
    <property type="protein sequence ID" value="SMD14449.1"/>
    <property type="molecule type" value="Genomic_DNA"/>
</dbReference>
<dbReference type="GO" id="GO:0005975">
    <property type="term" value="P:carbohydrate metabolic process"/>
    <property type="evidence" value="ECO:0007669"/>
    <property type="project" value="InterPro"/>
</dbReference>